<evidence type="ECO:0000313" key="2">
    <source>
        <dbReference type="EMBL" id="CUS43747.1"/>
    </source>
</evidence>
<sequence>MICMHPMAPLEDTTRGLPPDSAIITRSTTSTGKPERLAASGA</sequence>
<gene>
    <name evidence="2" type="ORF">MGWOODY_Smn2965</name>
</gene>
<dbReference type="AlphaFoldDB" id="A0A160TIZ7"/>
<dbReference type="EMBL" id="CZQE01000081">
    <property type="protein sequence ID" value="CUS43747.1"/>
    <property type="molecule type" value="Genomic_DNA"/>
</dbReference>
<name>A0A160TIZ7_9ZZZZ</name>
<evidence type="ECO:0000256" key="1">
    <source>
        <dbReference type="SAM" id="MobiDB-lite"/>
    </source>
</evidence>
<protein>
    <submittedName>
        <fullName evidence="2">Uncharacterized protein</fullName>
    </submittedName>
</protein>
<reference evidence="2" key="1">
    <citation type="submission" date="2015-10" db="EMBL/GenBank/DDBJ databases">
        <authorList>
            <person name="Gilbert D.G."/>
        </authorList>
    </citation>
    <scope>NUCLEOTIDE SEQUENCE</scope>
</reference>
<feature type="region of interest" description="Disordered" evidence="1">
    <location>
        <begin position="1"/>
        <end position="42"/>
    </location>
</feature>
<organism evidence="2">
    <name type="scientific">hydrothermal vent metagenome</name>
    <dbReference type="NCBI Taxonomy" id="652676"/>
    <lineage>
        <taxon>unclassified sequences</taxon>
        <taxon>metagenomes</taxon>
        <taxon>ecological metagenomes</taxon>
    </lineage>
</organism>
<accession>A0A160TIZ7</accession>
<proteinExistence type="predicted"/>